<evidence type="ECO:0000256" key="4">
    <source>
        <dbReference type="ARBA" id="ARBA00022840"/>
    </source>
</evidence>
<feature type="domain" description="ABC transporter" evidence="5">
    <location>
        <begin position="2"/>
        <end position="231"/>
    </location>
</feature>
<dbReference type="HOGENOM" id="CLU_000604_1_2_9"/>
<dbReference type="KEGG" id="mas:Mahau_2217"/>
<dbReference type="OrthoDB" id="9775135at2"/>
<reference evidence="7" key="1">
    <citation type="submission" date="2010-11" db="EMBL/GenBank/DDBJ databases">
        <title>The complete genome of Mahella australiensis DSM 15567.</title>
        <authorList>
            <consortium name="US DOE Joint Genome Institute (JGI-PGF)"/>
            <person name="Lucas S."/>
            <person name="Copeland A."/>
            <person name="Lapidus A."/>
            <person name="Bruce D."/>
            <person name="Goodwin L."/>
            <person name="Pitluck S."/>
            <person name="Kyrpides N."/>
            <person name="Mavromatis K."/>
            <person name="Pagani I."/>
            <person name="Ivanova N."/>
            <person name="Teshima H."/>
            <person name="Brettin T."/>
            <person name="Detter J.C."/>
            <person name="Han C."/>
            <person name="Tapia R."/>
            <person name="Land M."/>
            <person name="Hauser L."/>
            <person name="Markowitz V."/>
            <person name="Cheng J.-F."/>
            <person name="Hugenholtz P."/>
            <person name="Woyke T."/>
            <person name="Wu D."/>
            <person name="Spring S."/>
            <person name="Pukall R."/>
            <person name="Steenblock K."/>
            <person name="Schneider S."/>
            <person name="Klenk H.-P."/>
            <person name="Eisen J.A."/>
        </authorList>
    </citation>
    <scope>NUCLEOTIDE SEQUENCE [LARGE SCALE GENOMIC DNA]</scope>
    <source>
        <strain evidence="7">DSM 15567 / CIP 107919 / 50-1 BON</strain>
    </source>
</reference>
<sequence>MIEVQNVTKRYGQHVAVDNVSFTVNDGEILGFLGPNGAGKSTTMNIITGYISATEGTVKIDGIDILDQPEEAKKRIGYLPEFPPLYMDMTVSEYLDFVCDIRKVPSAERKQSLERIMDTVKIDDVKGRLIKNLSKGYKQRVGVAQAMIGNPQVLVLDEPTVGLDPRQIIEMRDLIKKLGKSHTIILSSHILPEVSAVCDRIIIINKGKIVAAGTPANLSKHLGGGRLSLRVAAPEKQVMAALEQVPGIARVEPRGTFEPGTIDIVVDPDEEVDIRRPVFNALSHADCPILMMRPLDLSLEEIFMQVTTQESEVS</sequence>
<dbReference type="Proteomes" id="UP000008457">
    <property type="component" value="Chromosome"/>
</dbReference>
<protein>
    <submittedName>
        <fullName evidence="6">ABC transporter related protein</fullName>
    </submittedName>
</protein>
<dbReference type="PROSITE" id="PS50893">
    <property type="entry name" value="ABC_TRANSPORTER_2"/>
    <property type="match status" value="1"/>
</dbReference>
<dbReference type="RefSeq" id="WP_013781815.1">
    <property type="nucleotide sequence ID" value="NC_015520.1"/>
</dbReference>
<keyword evidence="4" id="KW-0067">ATP-binding</keyword>
<dbReference type="InterPro" id="IPR003593">
    <property type="entry name" value="AAA+_ATPase"/>
</dbReference>
<proteinExistence type="inferred from homology"/>
<gene>
    <name evidence="6" type="ordered locus">Mahau_2217</name>
</gene>
<dbReference type="STRING" id="697281.Mahau_2217"/>
<dbReference type="PANTHER" id="PTHR43335:SF4">
    <property type="entry name" value="ABC TRANSPORTER, ATP-BINDING PROTEIN"/>
    <property type="match status" value="1"/>
</dbReference>
<dbReference type="InterPro" id="IPR027417">
    <property type="entry name" value="P-loop_NTPase"/>
</dbReference>
<evidence type="ECO:0000256" key="1">
    <source>
        <dbReference type="ARBA" id="ARBA00005417"/>
    </source>
</evidence>
<dbReference type="PANTHER" id="PTHR43335">
    <property type="entry name" value="ABC TRANSPORTER, ATP-BINDING PROTEIN"/>
    <property type="match status" value="1"/>
</dbReference>
<dbReference type="GO" id="GO:0005524">
    <property type="term" value="F:ATP binding"/>
    <property type="evidence" value="ECO:0007669"/>
    <property type="project" value="UniProtKB-KW"/>
</dbReference>
<dbReference type="Gene3D" id="3.40.50.300">
    <property type="entry name" value="P-loop containing nucleotide triphosphate hydrolases"/>
    <property type="match status" value="1"/>
</dbReference>
<evidence type="ECO:0000313" key="7">
    <source>
        <dbReference type="Proteomes" id="UP000008457"/>
    </source>
</evidence>
<organism evidence="6 7">
    <name type="scientific">Mahella australiensis (strain DSM 15567 / CIP 107919 / 50-1 BON)</name>
    <dbReference type="NCBI Taxonomy" id="697281"/>
    <lineage>
        <taxon>Bacteria</taxon>
        <taxon>Bacillati</taxon>
        <taxon>Bacillota</taxon>
        <taxon>Clostridia</taxon>
        <taxon>Thermoanaerobacterales</taxon>
        <taxon>Thermoanaerobacterales Family IV. Incertae Sedis</taxon>
        <taxon>Mahella</taxon>
    </lineage>
</organism>
<evidence type="ECO:0000256" key="3">
    <source>
        <dbReference type="ARBA" id="ARBA00022741"/>
    </source>
</evidence>
<evidence type="ECO:0000256" key="2">
    <source>
        <dbReference type="ARBA" id="ARBA00022448"/>
    </source>
</evidence>
<dbReference type="eggNOG" id="COG1131">
    <property type="taxonomic scope" value="Bacteria"/>
</dbReference>
<evidence type="ECO:0000259" key="5">
    <source>
        <dbReference type="PROSITE" id="PS50893"/>
    </source>
</evidence>
<dbReference type="Pfam" id="PF00005">
    <property type="entry name" value="ABC_tran"/>
    <property type="match status" value="1"/>
</dbReference>
<dbReference type="AlphaFoldDB" id="F4A3D3"/>
<accession>F4A3D3</accession>
<keyword evidence="3" id="KW-0547">Nucleotide-binding</keyword>
<keyword evidence="2" id="KW-0813">Transport</keyword>
<dbReference type="GO" id="GO:0016887">
    <property type="term" value="F:ATP hydrolysis activity"/>
    <property type="evidence" value="ECO:0007669"/>
    <property type="project" value="InterPro"/>
</dbReference>
<comment type="similarity">
    <text evidence="1">Belongs to the ABC transporter superfamily.</text>
</comment>
<dbReference type="InterPro" id="IPR003439">
    <property type="entry name" value="ABC_transporter-like_ATP-bd"/>
</dbReference>
<dbReference type="EMBL" id="CP002360">
    <property type="protein sequence ID" value="AEE97388.1"/>
    <property type="molecule type" value="Genomic_DNA"/>
</dbReference>
<dbReference type="SUPFAM" id="SSF52540">
    <property type="entry name" value="P-loop containing nucleoside triphosphate hydrolases"/>
    <property type="match status" value="1"/>
</dbReference>
<keyword evidence="7" id="KW-1185">Reference proteome</keyword>
<dbReference type="CDD" id="cd03230">
    <property type="entry name" value="ABC_DR_subfamily_A"/>
    <property type="match status" value="1"/>
</dbReference>
<evidence type="ECO:0000313" key="6">
    <source>
        <dbReference type="EMBL" id="AEE97388.1"/>
    </source>
</evidence>
<reference evidence="6 7" key="2">
    <citation type="journal article" date="2011" name="Stand. Genomic Sci.">
        <title>Complete genome sequence of Mahella australiensis type strain (50-1 BON).</title>
        <authorList>
            <person name="Sikorski J."/>
            <person name="Teshima H."/>
            <person name="Nolan M."/>
            <person name="Lucas S."/>
            <person name="Hammon N."/>
            <person name="Deshpande S."/>
            <person name="Cheng J.F."/>
            <person name="Pitluck S."/>
            <person name="Liolios K."/>
            <person name="Pagani I."/>
            <person name="Ivanova N."/>
            <person name="Huntemann M."/>
            <person name="Mavromatis K."/>
            <person name="Ovchinikova G."/>
            <person name="Pati A."/>
            <person name="Tapia R."/>
            <person name="Han C."/>
            <person name="Goodwin L."/>
            <person name="Chen A."/>
            <person name="Palaniappan K."/>
            <person name="Land M."/>
            <person name="Hauser L."/>
            <person name="Ngatchou-Djao O.D."/>
            <person name="Rohde M."/>
            <person name="Pukall R."/>
            <person name="Spring S."/>
            <person name="Abt B."/>
            <person name="Goker M."/>
            <person name="Detter J.C."/>
            <person name="Woyke T."/>
            <person name="Bristow J."/>
            <person name="Markowitz V."/>
            <person name="Hugenholtz P."/>
            <person name="Eisen J.A."/>
            <person name="Kyrpides N.C."/>
            <person name="Klenk H.P."/>
            <person name="Lapidus A."/>
        </authorList>
    </citation>
    <scope>NUCLEOTIDE SEQUENCE [LARGE SCALE GENOMIC DNA]</scope>
    <source>
        <strain evidence="7">DSM 15567 / CIP 107919 / 50-1 BON</strain>
    </source>
</reference>
<dbReference type="SMART" id="SM00382">
    <property type="entry name" value="AAA"/>
    <property type="match status" value="1"/>
</dbReference>
<name>F4A3D3_MAHA5</name>